<evidence type="ECO:0000256" key="1">
    <source>
        <dbReference type="ARBA" id="ARBA00004651"/>
    </source>
</evidence>
<reference evidence="10 11" key="1">
    <citation type="submission" date="2022-01" db="EMBL/GenBank/DDBJ databases">
        <title>Dethiosulfovibrio faecalis sp. nov., a novel proteolytic, non-sulfur-reducing bacterium isolated from a marine aquaculture solid waste bioreactor.</title>
        <authorList>
            <person name="Grabowski S."/>
            <person name="Apolinario E."/>
            <person name="Schneider N."/>
            <person name="Marshall C.W."/>
            <person name="Sowers K.R."/>
        </authorList>
    </citation>
    <scope>NUCLEOTIDE SEQUENCE [LARGE SCALE GENOMIC DNA]</scope>
    <source>
        <strain evidence="10 11">DSM 12537</strain>
    </source>
</reference>
<dbReference type="InterPro" id="IPR027417">
    <property type="entry name" value="P-loop_NTPase"/>
</dbReference>
<keyword evidence="3" id="KW-0547">Nucleotide-binding</keyword>
<dbReference type="PROSITE" id="PS50893">
    <property type="entry name" value="ABC_TRANSPORTER_2"/>
    <property type="match status" value="1"/>
</dbReference>
<dbReference type="Gene3D" id="3.40.50.300">
    <property type="entry name" value="P-loop containing nucleotide triphosphate hydrolases"/>
    <property type="match status" value="1"/>
</dbReference>
<dbReference type="InterPro" id="IPR039421">
    <property type="entry name" value="Type_1_exporter"/>
</dbReference>
<dbReference type="SMART" id="SM00382">
    <property type="entry name" value="AAA"/>
    <property type="match status" value="1"/>
</dbReference>
<evidence type="ECO:0000259" key="8">
    <source>
        <dbReference type="PROSITE" id="PS50893"/>
    </source>
</evidence>
<dbReference type="InterPro" id="IPR011527">
    <property type="entry name" value="ABC1_TM_dom"/>
</dbReference>
<evidence type="ECO:0000256" key="4">
    <source>
        <dbReference type="ARBA" id="ARBA00022840"/>
    </source>
</evidence>
<dbReference type="PANTHER" id="PTHR43394">
    <property type="entry name" value="ATP-DEPENDENT PERMEASE MDL1, MITOCHONDRIAL"/>
    <property type="match status" value="1"/>
</dbReference>
<evidence type="ECO:0000256" key="7">
    <source>
        <dbReference type="SAM" id="Phobius"/>
    </source>
</evidence>
<feature type="transmembrane region" description="Helical" evidence="7">
    <location>
        <begin position="20"/>
        <end position="39"/>
    </location>
</feature>
<dbReference type="InterPro" id="IPR003593">
    <property type="entry name" value="AAA+_ATPase"/>
</dbReference>
<dbReference type="InterPro" id="IPR036640">
    <property type="entry name" value="ABC1_TM_sf"/>
</dbReference>
<dbReference type="RefSeq" id="WP_236099029.1">
    <property type="nucleotide sequence ID" value="NZ_JAKGUD010000004.1"/>
</dbReference>
<sequence length="575" mass="63536">MLAALIKDLTGESKLCMSLAMASFTVGSLLNVGITMVALDGLRQVGMGMPLDLWRFAFELVGLFVAKGVANLVAEIAQHQAGFDTVATVRERLIRTMKRIYLGFYTDERIGELNTVIQKDVGNLQPVVVHFWSKTVSSIVVAAIVGGGLFYVDWRMGLAMVSLIPVALFVMYSGIESSGRLQKETQNDLADMVSLFVEYTKGIPLVKAFGASSSFEKKLGNSMLKFGESSKAISRSIAGYMGRYFLFLDLSYGVMVTVGALLVFGGKAEVFDYILFVVLSREFYRPFAELENYWINFIKGKDSYGRISKVLNAPTIKPASRRKSPVGMDLRFQNVDFSYGKEDFELKNVDLDVEGNSLIALVGPSGGGKSTIANLILRFWDVRKGRILAGGVDIREIDYDDFLFNVSVVMQNVILFEDTIFENIRIGRRNASREEVVEAAKKAMIHDFIAGLPKGYDTPVGENGVGLSGGQRQRISIARALLRDAPLVILDEMTSGLDPINEVKIQRAIDNLTASKTVVVIAHHLKTIRNADRIVVLKDGRIVETGKHDDLLKKGGLYSELWEAQEKAQDWECAV</sequence>
<dbReference type="Pfam" id="PF00005">
    <property type="entry name" value="ABC_tran"/>
    <property type="match status" value="1"/>
</dbReference>
<dbReference type="InterPro" id="IPR003439">
    <property type="entry name" value="ABC_transporter-like_ATP-bd"/>
</dbReference>
<organism evidence="10 11">
    <name type="scientific">Dethiosulfovibrio marinus</name>
    <dbReference type="NCBI Taxonomy" id="133532"/>
    <lineage>
        <taxon>Bacteria</taxon>
        <taxon>Thermotogati</taxon>
        <taxon>Synergistota</taxon>
        <taxon>Synergistia</taxon>
        <taxon>Synergistales</taxon>
        <taxon>Dethiosulfovibrionaceae</taxon>
        <taxon>Dethiosulfovibrio</taxon>
    </lineage>
</organism>
<dbReference type="SUPFAM" id="SSF52540">
    <property type="entry name" value="P-loop containing nucleoside triphosphate hydrolases"/>
    <property type="match status" value="1"/>
</dbReference>
<proteinExistence type="predicted"/>
<protein>
    <submittedName>
        <fullName evidence="10">ABC transporter ATP-binding protein/permease</fullName>
    </submittedName>
</protein>
<evidence type="ECO:0000256" key="2">
    <source>
        <dbReference type="ARBA" id="ARBA00022692"/>
    </source>
</evidence>
<dbReference type="CDD" id="cd07346">
    <property type="entry name" value="ABC_6TM_exporters"/>
    <property type="match status" value="1"/>
</dbReference>
<feature type="domain" description="ABC transporter" evidence="8">
    <location>
        <begin position="330"/>
        <end position="564"/>
    </location>
</feature>
<accession>A0ABS9EM45</accession>
<keyword evidence="6 7" id="KW-0472">Membrane</keyword>
<dbReference type="PANTHER" id="PTHR43394:SF1">
    <property type="entry name" value="ATP-BINDING CASSETTE SUB-FAMILY B MEMBER 10, MITOCHONDRIAL"/>
    <property type="match status" value="1"/>
</dbReference>
<keyword evidence="11" id="KW-1185">Reference proteome</keyword>
<evidence type="ECO:0000313" key="11">
    <source>
        <dbReference type="Proteomes" id="UP001200430"/>
    </source>
</evidence>
<keyword evidence="4 10" id="KW-0067">ATP-binding</keyword>
<name>A0ABS9EM45_9BACT</name>
<evidence type="ECO:0000256" key="5">
    <source>
        <dbReference type="ARBA" id="ARBA00022989"/>
    </source>
</evidence>
<gene>
    <name evidence="10" type="ORF">L2W38_05560</name>
</gene>
<evidence type="ECO:0000256" key="3">
    <source>
        <dbReference type="ARBA" id="ARBA00022741"/>
    </source>
</evidence>
<dbReference type="Proteomes" id="UP001200430">
    <property type="component" value="Unassembled WGS sequence"/>
</dbReference>
<dbReference type="Gene3D" id="1.20.1560.10">
    <property type="entry name" value="ABC transporter type 1, transmembrane domain"/>
    <property type="match status" value="1"/>
</dbReference>
<evidence type="ECO:0000313" key="10">
    <source>
        <dbReference type="EMBL" id="MCF4142274.1"/>
    </source>
</evidence>
<dbReference type="EMBL" id="JAKGUD010000004">
    <property type="protein sequence ID" value="MCF4142274.1"/>
    <property type="molecule type" value="Genomic_DNA"/>
</dbReference>
<keyword evidence="5 7" id="KW-1133">Transmembrane helix</keyword>
<dbReference type="SUPFAM" id="SSF90123">
    <property type="entry name" value="ABC transporter transmembrane region"/>
    <property type="match status" value="1"/>
</dbReference>
<feature type="transmembrane region" description="Helical" evidence="7">
    <location>
        <begin position="131"/>
        <end position="152"/>
    </location>
</feature>
<dbReference type="InterPro" id="IPR017871">
    <property type="entry name" value="ABC_transporter-like_CS"/>
</dbReference>
<feature type="transmembrane region" description="Helical" evidence="7">
    <location>
        <begin position="158"/>
        <end position="175"/>
    </location>
</feature>
<comment type="subcellular location">
    <subcellularLocation>
        <location evidence="1">Cell membrane</location>
        <topology evidence="1">Multi-pass membrane protein</topology>
    </subcellularLocation>
</comment>
<feature type="domain" description="ABC transmembrane type-1" evidence="9">
    <location>
        <begin position="19"/>
        <end position="299"/>
    </location>
</feature>
<dbReference type="GO" id="GO:0005524">
    <property type="term" value="F:ATP binding"/>
    <property type="evidence" value="ECO:0007669"/>
    <property type="project" value="UniProtKB-KW"/>
</dbReference>
<evidence type="ECO:0000259" key="9">
    <source>
        <dbReference type="PROSITE" id="PS50929"/>
    </source>
</evidence>
<dbReference type="PROSITE" id="PS00211">
    <property type="entry name" value="ABC_TRANSPORTER_1"/>
    <property type="match status" value="1"/>
</dbReference>
<dbReference type="PROSITE" id="PS50929">
    <property type="entry name" value="ABC_TM1F"/>
    <property type="match status" value="1"/>
</dbReference>
<dbReference type="Pfam" id="PF00664">
    <property type="entry name" value="ABC_membrane"/>
    <property type="match status" value="1"/>
</dbReference>
<keyword evidence="2 7" id="KW-0812">Transmembrane</keyword>
<evidence type="ECO:0000256" key="6">
    <source>
        <dbReference type="ARBA" id="ARBA00023136"/>
    </source>
</evidence>
<comment type="caution">
    <text evidence="10">The sequence shown here is derived from an EMBL/GenBank/DDBJ whole genome shotgun (WGS) entry which is preliminary data.</text>
</comment>
<feature type="transmembrane region" description="Helical" evidence="7">
    <location>
        <begin position="244"/>
        <end position="264"/>
    </location>
</feature>